<accession>H8FUY7</accession>
<evidence type="ECO:0000256" key="1">
    <source>
        <dbReference type="SAM" id="MobiDB-lite"/>
    </source>
</evidence>
<dbReference type="Pfam" id="PF04860">
    <property type="entry name" value="Phage_portal"/>
    <property type="match status" value="1"/>
</dbReference>
<dbReference type="AlphaFoldDB" id="H8FUY7"/>
<comment type="caution">
    <text evidence="2">The sequence shown here is derived from an EMBL/GenBank/DDBJ whole genome shotgun (WGS) entry which is preliminary data.</text>
</comment>
<dbReference type="eggNOG" id="COG4695">
    <property type="taxonomic scope" value="Bacteria"/>
</dbReference>
<dbReference type="RefSeq" id="WP_002729813.1">
    <property type="nucleotide sequence ID" value="NZ_CAHP01000028.1"/>
</dbReference>
<keyword evidence="3" id="KW-1185">Reference proteome</keyword>
<reference evidence="2 3" key="1">
    <citation type="journal article" date="2012" name="J. Bacteriol.">
        <title>Draft Genome Sequence of the Purple Photosynthetic Bacterium Phaeospirillum molischianum DSM120, a Particularly Versatile Bacterium.</title>
        <authorList>
            <person name="Duquesne K."/>
            <person name="Prima V."/>
            <person name="Ji B."/>
            <person name="Rouy Z."/>
            <person name="Medigue C."/>
            <person name="Talla E."/>
            <person name="Sturgis J.N."/>
        </authorList>
    </citation>
    <scope>NUCLEOTIDE SEQUENCE [LARGE SCALE GENOMIC DNA]</scope>
    <source>
        <strain evidence="3">DSM120</strain>
    </source>
</reference>
<evidence type="ECO:0000313" key="3">
    <source>
        <dbReference type="Proteomes" id="UP000004169"/>
    </source>
</evidence>
<proteinExistence type="predicted"/>
<sequence length="422" mass="46562">MRWFGRGTDAVAAASAPTPSSATSVPAAADSTQTSPVDAPNQWLVTMIGGTSSSGQRVTDQTILTLPAVMQALRILCGVFAMTPLVYYRRDGGGKARADDTAQYRLLHDDPNLVQTPYGYKEMLLADVLLAGNHYAWISRDYRQDPVALTRLETGYVQPVKAFTRERGYEQFYDATLPDHTRERFPARSIWHVQGFSRTGLVGLSPLHYMRDALGGGLAAQDFANRFFANNARPGVTLTSKLKIDAPVKRQIKADWIEANGGNNSNGVTVLDQELEPKFLVFDNEKNQLIETRTFSVLDVARCFGVPPHLLFELSKATFGNIEHQSLEFVLYHMMPHYVRVAEAATKAFAAPGCFYEFLPDALLRGDVKARWEAYRAARETGALNANEIRARENLNPISGAAGTDYLRPSNMAVAGQPQETP</sequence>
<feature type="compositionally biased region" description="Low complexity" evidence="1">
    <location>
        <begin position="8"/>
        <end position="32"/>
    </location>
</feature>
<dbReference type="InterPro" id="IPR006944">
    <property type="entry name" value="Phage/GTA_portal"/>
</dbReference>
<dbReference type="EMBL" id="CAHP01000028">
    <property type="protein sequence ID" value="CCG42175.1"/>
    <property type="molecule type" value="Genomic_DNA"/>
</dbReference>
<dbReference type="InterPro" id="IPR006427">
    <property type="entry name" value="Portal_HK97"/>
</dbReference>
<dbReference type="Gene3D" id="1.20.1270.210">
    <property type="match status" value="1"/>
</dbReference>
<protein>
    <submittedName>
        <fullName evidence="2">Phage portal protein, HK97 family</fullName>
    </submittedName>
</protein>
<organism evidence="2 3">
    <name type="scientific">Magnetospirillum molischianum DSM 120</name>
    <dbReference type="NCBI Taxonomy" id="1150626"/>
    <lineage>
        <taxon>Bacteria</taxon>
        <taxon>Pseudomonadati</taxon>
        <taxon>Pseudomonadota</taxon>
        <taxon>Alphaproteobacteria</taxon>
        <taxon>Rhodospirillales</taxon>
        <taxon>Rhodospirillaceae</taxon>
        <taxon>Magnetospirillum</taxon>
    </lineage>
</organism>
<name>H8FUY7_MAGML</name>
<dbReference type="STRING" id="1150626.PHAMO_340048"/>
<dbReference type="Gene3D" id="3.40.140.120">
    <property type="match status" value="1"/>
</dbReference>
<dbReference type="NCBIfam" id="TIGR01537">
    <property type="entry name" value="portal_HK97"/>
    <property type="match status" value="1"/>
</dbReference>
<dbReference type="Proteomes" id="UP000004169">
    <property type="component" value="Unassembled WGS sequence"/>
</dbReference>
<feature type="region of interest" description="Disordered" evidence="1">
    <location>
        <begin position="1"/>
        <end position="37"/>
    </location>
</feature>
<gene>
    <name evidence="2" type="ORF">PHAMO_340048</name>
</gene>
<evidence type="ECO:0000313" key="2">
    <source>
        <dbReference type="EMBL" id="CCG42175.1"/>
    </source>
</evidence>
<dbReference type="Gene3D" id="3.30.1120.70">
    <property type="match status" value="1"/>
</dbReference>